<dbReference type="InterPro" id="IPR055089">
    <property type="entry name" value="COP9_N"/>
</dbReference>
<dbReference type="GO" id="GO:0005737">
    <property type="term" value="C:cytoplasm"/>
    <property type="evidence" value="ECO:0007669"/>
    <property type="project" value="UniProtKB-SubCell"/>
</dbReference>
<dbReference type="Proteomes" id="UP000243217">
    <property type="component" value="Unassembled WGS sequence"/>
</dbReference>
<dbReference type="STRING" id="74557.A0A1W0AA50"/>
<sequence length="441" mass="49131">MDSSDVVNALKSASIAELDSTMERLNVEEYALCVVHLLYAKGKKLPRGPELRFGDDDMQVDSEYPIQIKFLLEVANLLNTMNVPTETRDLKKLAELCRLAVKCAVECQEAMRLVLPLRSFLIKYQNTSGIADVKLQHSREYSLTPFHTAFALASLHSKCYHAALPILNKPNFEVSPFITSLDVLEYFYYGGMINIGLKRFRDAAEFFLLVITAPANALSAIVIEAFKKYILVYLILHGDVPVLPKSTSVVVSHGLHAHTATYETFASQYKSKDLKAVVDFKNVNESEFAKSDNVGLVKQCIDALKHRRILDLTQTYTTVSLAKIASELTVFPEAPASELDAERIIMDMVRAGKISAKIMKDKSMVVFEEDSKDESALTDLHNSVQKTILLTERLREVDIALTKTPKYLGKVKGSVKASKAPEVDGPDDRWVTMNQVMGTSG</sequence>
<dbReference type="Pfam" id="PF22788">
    <property type="entry name" value="COP9_hel_rpt"/>
    <property type="match status" value="1"/>
</dbReference>
<evidence type="ECO:0000313" key="10">
    <source>
        <dbReference type="Proteomes" id="UP000243217"/>
    </source>
</evidence>
<protein>
    <recommendedName>
        <fullName evidence="4">COP9 signalosome complex subunit 3</fullName>
    </recommendedName>
</protein>
<evidence type="ECO:0000256" key="6">
    <source>
        <dbReference type="ARBA" id="ARBA00022790"/>
    </source>
</evidence>
<proteinExistence type="inferred from homology"/>
<dbReference type="InterPro" id="IPR000717">
    <property type="entry name" value="PCI_dom"/>
</dbReference>
<dbReference type="PANTHER" id="PTHR10758:SF1">
    <property type="entry name" value="COP9 SIGNALOSOME COMPLEX SUBUNIT 3"/>
    <property type="match status" value="1"/>
</dbReference>
<feature type="domain" description="PCI" evidence="8">
    <location>
        <begin position="199"/>
        <end position="372"/>
    </location>
</feature>
<organism evidence="9 10">
    <name type="scientific">Thraustotheca clavata</name>
    <dbReference type="NCBI Taxonomy" id="74557"/>
    <lineage>
        <taxon>Eukaryota</taxon>
        <taxon>Sar</taxon>
        <taxon>Stramenopiles</taxon>
        <taxon>Oomycota</taxon>
        <taxon>Saprolegniomycetes</taxon>
        <taxon>Saprolegniales</taxon>
        <taxon>Achlyaceae</taxon>
        <taxon>Thraustotheca</taxon>
    </lineage>
</organism>
<dbReference type="EMBL" id="JNBS01000267">
    <property type="protein sequence ID" value="OQS07184.1"/>
    <property type="molecule type" value="Genomic_DNA"/>
</dbReference>
<evidence type="ECO:0000313" key="9">
    <source>
        <dbReference type="EMBL" id="OQS07184.1"/>
    </source>
</evidence>
<keyword evidence="7" id="KW-0539">Nucleus</keyword>
<dbReference type="InterPro" id="IPR050756">
    <property type="entry name" value="CSN3"/>
</dbReference>
<dbReference type="AlphaFoldDB" id="A0A1W0AA50"/>
<evidence type="ECO:0000256" key="3">
    <source>
        <dbReference type="ARBA" id="ARBA00007084"/>
    </source>
</evidence>
<evidence type="ECO:0000256" key="2">
    <source>
        <dbReference type="ARBA" id="ARBA00004496"/>
    </source>
</evidence>
<dbReference type="PROSITE" id="PS50250">
    <property type="entry name" value="PCI"/>
    <property type="match status" value="1"/>
</dbReference>
<evidence type="ECO:0000259" key="8">
    <source>
        <dbReference type="PROSITE" id="PS50250"/>
    </source>
</evidence>
<evidence type="ECO:0000256" key="7">
    <source>
        <dbReference type="ARBA" id="ARBA00023242"/>
    </source>
</evidence>
<dbReference type="PANTHER" id="PTHR10758">
    <property type="entry name" value="26S PROTEASOME NON-ATPASE REGULATORY SUBUNIT 3/COP9 SIGNALOSOME COMPLEX SUBUNIT 3"/>
    <property type="match status" value="1"/>
</dbReference>
<evidence type="ECO:0000256" key="5">
    <source>
        <dbReference type="ARBA" id="ARBA00022490"/>
    </source>
</evidence>
<reference evidence="9 10" key="1">
    <citation type="journal article" date="2014" name="Genome Biol. Evol.">
        <title>The secreted proteins of Achlya hypogyna and Thraustotheca clavata identify the ancestral oomycete secretome and reveal gene acquisitions by horizontal gene transfer.</title>
        <authorList>
            <person name="Misner I."/>
            <person name="Blouin N."/>
            <person name="Leonard G."/>
            <person name="Richards T.A."/>
            <person name="Lane C.E."/>
        </authorList>
    </citation>
    <scope>NUCLEOTIDE SEQUENCE [LARGE SCALE GENOMIC DNA]</scope>
    <source>
        <strain evidence="9 10">ATCC 34112</strain>
    </source>
</reference>
<comment type="caution">
    <text evidence="9">The sequence shown here is derived from an EMBL/GenBank/DDBJ whole genome shotgun (WGS) entry which is preliminary data.</text>
</comment>
<keyword evidence="6" id="KW-0736">Signalosome</keyword>
<keyword evidence="5" id="KW-0963">Cytoplasm</keyword>
<evidence type="ECO:0000256" key="1">
    <source>
        <dbReference type="ARBA" id="ARBA00004123"/>
    </source>
</evidence>
<accession>A0A1W0AA50</accession>
<dbReference type="SMART" id="SM00088">
    <property type="entry name" value="PINT"/>
    <property type="match status" value="1"/>
</dbReference>
<dbReference type="Pfam" id="PF01399">
    <property type="entry name" value="PCI"/>
    <property type="match status" value="1"/>
</dbReference>
<comment type="similarity">
    <text evidence="3">Belongs to the CSN3 family.</text>
</comment>
<dbReference type="GO" id="GO:0006511">
    <property type="term" value="P:ubiquitin-dependent protein catabolic process"/>
    <property type="evidence" value="ECO:0007669"/>
    <property type="project" value="TreeGrafter"/>
</dbReference>
<dbReference type="OrthoDB" id="29061at2759"/>
<keyword evidence="10" id="KW-1185">Reference proteome</keyword>
<name>A0A1W0AA50_9STRA</name>
<evidence type="ECO:0000256" key="4">
    <source>
        <dbReference type="ARBA" id="ARBA00014878"/>
    </source>
</evidence>
<gene>
    <name evidence="9" type="ORF">THRCLA_00811</name>
</gene>
<comment type="subcellular location">
    <subcellularLocation>
        <location evidence="2">Cytoplasm</location>
    </subcellularLocation>
    <subcellularLocation>
        <location evidence="1">Nucleus</location>
    </subcellularLocation>
</comment>
<dbReference type="GO" id="GO:0008180">
    <property type="term" value="C:COP9 signalosome"/>
    <property type="evidence" value="ECO:0007669"/>
    <property type="project" value="UniProtKB-KW"/>
</dbReference>